<dbReference type="NCBIfam" id="TIGR02532">
    <property type="entry name" value="IV_pilin_GFxxxE"/>
    <property type="match status" value="1"/>
</dbReference>
<dbReference type="Gene3D" id="3.30.700.10">
    <property type="entry name" value="Glycoprotein, Type 4 Pilin"/>
    <property type="match status" value="1"/>
</dbReference>
<dbReference type="RefSeq" id="WP_185674034.1">
    <property type="nucleotide sequence ID" value="NZ_JACHVB010000012.1"/>
</dbReference>
<dbReference type="GO" id="GO:0015627">
    <property type="term" value="C:type II protein secretion system complex"/>
    <property type="evidence" value="ECO:0007669"/>
    <property type="project" value="InterPro"/>
</dbReference>
<reference evidence="4 5" key="1">
    <citation type="submission" date="2020-07" db="EMBL/GenBank/DDBJ databases">
        <authorList>
            <person name="Feng X."/>
        </authorList>
    </citation>
    <scope>NUCLEOTIDE SEQUENCE [LARGE SCALE GENOMIC DNA]</scope>
    <source>
        <strain evidence="4 5">JCM31066</strain>
    </source>
</reference>
<feature type="domain" description="DUF1559" evidence="3">
    <location>
        <begin position="37"/>
        <end position="94"/>
    </location>
</feature>
<keyword evidence="2" id="KW-0472">Membrane</keyword>
<evidence type="ECO:0000256" key="1">
    <source>
        <dbReference type="ARBA" id="ARBA00022481"/>
    </source>
</evidence>
<protein>
    <submittedName>
        <fullName evidence="4">Type II secretion system protein</fullName>
    </submittedName>
</protein>
<dbReference type="Pfam" id="PF07963">
    <property type="entry name" value="N_methyl"/>
    <property type="match status" value="1"/>
</dbReference>
<dbReference type="GO" id="GO:0015628">
    <property type="term" value="P:protein secretion by the type II secretion system"/>
    <property type="evidence" value="ECO:0007669"/>
    <property type="project" value="InterPro"/>
</dbReference>
<evidence type="ECO:0000256" key="2">
    <source>
        <dbReference type="SAM" id="Phobius"/>
    </source>
</evidence>
<keyword evidence="5" id="KW-1185">Reference proteome</keyword>
<dbReference type="InterPro" id="IPR011453">
    <property type="entry name" value="DUF1559"/>
</dbReference>
<comment type="caution">
    <text evidence="4">The sequence shown here is derived from an EMBL/GenBank/DDBJ whole genome shotgun (WGS) entry which is preliminary data.</text>
</comment>
<dbReference type="InterPro" id="IPR045584">
    <property type="entry name" value="Pilin-like"/>
</dbReference>
<evidence type="ECO:0000313" key="5">
    <source>
        <dbReference type="Proteomes" id="UP000546464"/>
    </source>
</evidence>
<keyword evidence="2" id="KW-1133">Transmembrane helix</keyword>
<keyword evidence="2" id="KW-0812">Transmembrane</keyword>
<dbReference type="PANTHER" id="PTHR30093">
    <property type="entry name" value="GENERAL SECRETION PATHWAY PROTEIN G"/>
    <property type="match status" value="1"/>
</dbReference>
<evidence type="ECO:0000259" key="3">
    <source>
        <dbReference type="Pfam" id="PF07596"/>
    </source>
</evidence>
<gene>
    <name evidence="4" type="ORF">H5P28_02060</name>
</gene>
<dbReference type="EMBL" id="JACHVB010000012">
    <property type="protein sequence ID" value="MBC2593035.1"/>
    <property type="molecule type" value="Genomic_DNA"/>
</dbReference>
<proteinExistence type="predicted"/>
<dbReference type="PRINTS" id="PR00813">
    <property type="entry name" value="BCTERIALGSPG"/>
</dbReference>
<dbReference type="SUPFAM" id="SSF54523">
    <property type="entry name" value="Pili subunits"/>
    <property type="match status" value="1"/>
</dbReference>
<dbReference type="PANTHER" id="PTHR30093:SF2">
    <property type="entry name" value="TYPE II SECRETION SYSTEM PROTEIN H"/>
    <property type="match status" value="1"/>
</dbReference>
<dbReference type="Pfam" id="PF07596">
    <property type="entry name" value="SBP_bac_10"/>
    <property type="match status" value="1"/>
</dbReference>
<dbReference type="AlphaFoldDB" id="A0A842H9R7"/>
<dbReference type="InterPro" id="IPR012902">
    <property type="entry name" value="N_methyl_site"/>
</dbReference>
<evidence type="ECO:0000313" key="4">
    <source>
        <dbReference type="EMBL" id="MBC2593035.1"/>
    </source>
</evidence>
<accession>A0A842H9R7</accession>
<dbReference type="Proteomes" id="UP000546464">
    <property type="component" value="Unassembled WGS sequence"/>
</dbReference>
<dbReference type="InterPro" id="IPR000983">
    <property type="entry name" value="Bac_GSPG_pilin"/>
</dbReference>
<keyword evidence="1" id="KW-0488">Methylation</keyword>
<sequence length="239" mass="26472">MSKRPVSFHPGFTLMEVLVCIIIISVVASLVVAALGQARMLAWRVSCASNLRQIGNAMFTYANDHNGTLPPTTHVTGSEGYEIAWIYALSPYLNDIDEVRICPADPHGPDRLKGGGTSYILNNIAFDPRYDPFGGLMDSYNNLFRLTNPPETFWAGSISDSRTGTSVQNDHTHAEGWDAGWGTFISDIEPNRHRMGDSNRAHTNGSSNYLFADGHVENIPAIEMKRRFDRGENFARPPQ</sequence>
<name>A0A842H9R7_9BACT</name>
<organism evidence="4 5">
    <name type="scientific">Ruficoccus amylovorans</name>
    <dbReference type="NCBI Taxonomy" id="1804625"/>
    <lineage>
        <taxon>Bacteria</taxon>
        <taxon>Pseudomonadati</taxon>
        <taxon>Verrucomicrobiota</taxon>
        <taxon>Opitutia</taxon>
        <taxon>Puniceicoccales</taxon>
        <taxon>Cerasicoccaceae</taxon>
        <taxon>Ruficoccus</taxon>
    </lineage>
</organism>
<feature type="transmembrane region" description="Helical" evidence="2">
    <location>
        <begin position="12"/>
        <end position="35"/>
    </location>
</feature>